<keyword evidence="2" id="KW-1185">Reference proteome</keyword>
<feature type="non-terminal residue" evidence="1">
    <location>
        <position position="80"/>
    </location>
</feature>
<organism evidence="1 2">
    <name type="scientific">Georgenia deserti</name>
    <dbReference type="NCBI Taxonomy" id="2093781"/>
    <lineage>
        <taxon>Bacteria</taxon>
        <taxon>Bacillati</taxon>
        <taxon>Actinomycetota</taxon>
        <taxon>Actinomycetes</taxon>
        <taxon>Micrococcales</taxon>
        <taxon>Bogoriellaceae</taxon>
        <taxon>Georgenia</taxon>
    </lineage>
</organism>
<proteinExistence type="predicted"/>
<name>A0ABW4LC58_9MICO</name>
<dbReference type="EMBL" id="JBHUEE010000022">
    <property type="protein sequence ID" value="MFD1719907.1"/>
    <property type="molecule type" value="Genomic_DNA"/>
</dbReference>
<protein>
    <submittedName>
        <fullName evidence="1">Uncharacterized protein</fullName>
    </submittedName>
</protein>
<gene>
    <name evidence="1" type="ORF">ACFSE6_18890</name>
</gene>
<evidence type="ECO:0000313" key="2">
    <source>
        <dbReference type="Proteomes" id="UP001597277"/>
    </source>
</evidence>
<dbReference type="RefSeq" id="WP_388011138.1">
    <property type="nucleotide sequence ID" value="NZ_JBHUEE010000022.1"/>
</dbReference>
<dbReference type="Proteomes" id="UP001597277">
    <property type="component" value="Unassembled WGS sequence"/>
</dbReference>
<sequence>MIPPAIFFYYSTLFDSRFKTLQQNHQKSPYFIASVADGWLEDTRLPSFSELIDKYSFYKETGEDRVLEAEYELNPDKFEN</sequence>
<accession>A0ABW4LC58</accession>
<reference evidence="2" key="1">
    <citation type="journal article" date="2019" name="Int. J. Syst. Evol. Microbiol.">
        <title>The Global Catalogue of Microorganisms (GCM) 10K type strain sequencing project: providing services to taxonomists for standard genome sequencing and annotation.</title>
        <authorList>
            <consortium name="The Broad Institute Genomics Platform"/>
            <consortium name="The Broad Institute Genome Sequencing Center for Infectious Disease"/>
            <person name="Wu L."/>
            <person name="Ma J."/>
        </authorList>
    </citation>
    <scope>NUCLEOTIDE SEQUENCE [LARGE SCALE GENOMIC DNA]</scope>
    <source>
        <strain evidence="2">JCM 17130</strain>
    </source>
</reference>
<evidence type="ECO:0000313" key="1">
    <source>
        <dbReference type="EMBL" id="MFD1719907.1"/>
    </source>
</evidence>
<comment type="caution">
    <text evidence="1">The sequence shown here is derived from an EMBL/GenBank/DDBJ whole genome shotgun (WGS) entry which is preliminary data.</text>
</comment>